<dbReference type="EMBL" id="FOEN01000007">
    <property type="protein sequence ID" value="SEQ24750.1"/>
    <property type="molecule type" value="Genomic_DNA"/>
</dbReference>
<dbReference type="InterPro" id="IPR029068">
    <property type="entry name" value="Glyas_Bleomycin-R_OHBP_Dase"/>
</dbReference>
<proteinExistence type="predicted"/>
<dbReference type="PANTHER" id="PTHR33990">
    <property type="entry name" value="PROTEIN YJDN-RELATED"/>
    <property type="match status" value="1"/>
</dbReference>
<dbReference type="AlphaFoldDB" id="A0A1H9EGA5"/>
<gene>
    <name evidence="2" type="ORF">SAMN04488558_10729</name>
</gene>
<dbReference type="Pfam" id="PF00903">
    <property type="entry name" value="Glyoxalase"/>
    <property type="match status" value="1"/>
</dbReference>
<feature type="domain" description="Glyoxalase/fosfomycin resistance/dioxygenase" evidence="1">
    <location>
        <begin position="8"/>
        <end position="142"/>
    </location>
</feature>
<accession>A0A1H9EGA5</accession>
<dbReference type="STRING" id="89093.SAMN04488558_10729"/>
<name>A0A1H9EGA5_9LACT</name>
<dbReference type="OrthoDB" id="9795306at2"/>
<protein>
    <submittedName>
        <fullName evidence="2">PhnB protein</fullName>
    </submittedName>
</protein>
<dbReference type="SUPFAM" id="SSF54593">
    <property type="entry name" value="Glyoxalase/Bleomycin resistance protein/Dihydroxybiphenyl dioxygenase"/>
    <property type="match status" value="1"/>
</dbReference>
<evidence type="ECO:0000259" key="1">
    <source>
        <dbReference type="Pfam" id="PF00903"/>
    </source>
</evidence>
<organism evidence="2 3">
    <name type="scientific">Ignavigranum ruoffiae</name>
    <dbReference type="NCBI Taxonomy" id="89093"/>
    <lineage>
        <taxon>Bacteria</taxon>
        <taxon>Bacillati</taxon>
        <taxon>Bacillota</taxon>
        <taxon>Bacilli</taxon>
        <taxon>Lactobacillales</taxon>
        <taxon>Aerococcaceae</taxon>
        <taxon>Ignavigranum</taxon>
    </lineage>
</organism>
<keyword evidence="3" id="KW-1185">Reference proteome</keyword>
<evidence type="ECO:0000313" key="2">
    <source>
        <dbReference type="EMBL" id="SEQ24750.1"/>
    </source>
</evidence>
<dbReference type="Proteomes" id="UP000198833">
    <property type="component" value="Unassembled WGS sequence"/>
</dbReference>
<reference evidence="2 3" key="1">
    <citation type="submission" date="2016-10" db="EMBL/GenBank/DDBJ databases">
        <authorList>
            <person name="de Groot N.N."/>
        </authorList>
    </citation>
    <scope>NUCLEOTIDE SEQUENCE [LARGE SCALE GENOMIC DNA]</scope>
    <source>
        <strain evidence="2 3">DSM 15695</strain>
    </source>
</reference>
<sequence>MFKAVVYLNTNRANEMLDFYQEHFDAKILSKVMGDDAMFADSAEDMQMPADMAKDFVMNAEFEILGQTLMVSDTWGKREIDNTGANVCFTFDGNHPEEVAMAKEFYHKAEAAGCEITMPLGETEWTFLFAMFDDPFGISWMLSAY</sequence>
<dbReference type="Gene3D" id="3.10.180.10">
    <property type="entry name" value="2,3-Dihydroxybiphenyl 1,2-Dioxygenase, domain 1"/>
    <property type="match status" value="1"/>
</dbReference>
<dbReference type="InterPro" id="IPR004360">
    <property type="entry name" value="Glyas_Fos-R_dOase_dom"/>
</dbReference>
<dbReference type="RefSeq" id="WP_092571962.1">
    <property type="nucleotide sequence ID" value="NZ_FOEN01000007.1"/>
</dbReference>
<evidence type="ECO:0000313" key="3">
    <source>
        <dbReference type="Proteomes" id="UP000198833"/>
    </source>
</evidence>
<dbReference type="PANTHER" id="PTHR33990:SF1">
    <property type="entry name" value="PROTEIN YJDN"/>
    <property type="match status" value="1"/>
</dbReference>